<evidence type="ECO:0000313" key="3">
    <source>
        <dbReference type="Proteomes" id="UP000000305"/>
    </source>
</evidence>
<feature type="compositionally biased region" description="Low complexity" evidence="1">
    <location>
        <begin position="137"/>
        <end position="152"/>
    </location>
</feature>
<sequence>MWTYPKSNQTTRASAPSELGGPFFLLSRLLTMRDPFVRMPTSPAIPPRHQGGQDKAVGMVDLHTSYLSAGQGLNWRRDNFERRAGHQFVVPKSTGNSGAELEAIEMSRLEHNWQSENSGASDGRPDSSESERLEQVARSLSPSSPLLRSAASEGDNDGSERVRSRRSRNSWTTVQARRAVDNHQRLRSVPDVHQSSGRPWTHQPGGQDESPSSLLPGASSAYQSREQQPWEQHQQRRSKGQTIGENAAMLN</sequence>
<dbReference type="Proteomes" id="UP000000305">
    <property type="component" value="Unassembled WGS sequence"/>
</dbReference>
<protein>
    <submittedName>
        <fullName evidence="2">Uncharacterized protein</fullName>
    </submittedName>
</protein>
<feature type="compositionally biased region" description="Polar residues" evidence="1">
    <location>
        <begin position="222"/>
        <end position="232"/>
    </location>
</feature>
<feature type="compositionally biased region" description="Low complexity" evidence="1">
    <location>
        <begin position="210"/>
        <end position="221"/>
    </location>
</feature>
<proteinExistence type="predicted"/>
<name>E9GGF0_DAPPU</name>
<accession>E9GGF0</accession>
<keyword evidence="3" id="KW-1185">Reference proteome</keyword>
<feature type="compositionally biased region" description="Basic and acidic residues" evidence="1">
    <location>
        <begin position="123"/>
        <end position="135"/>
    </location>
</feature>
<reference evidence="2 3" key="1">
    <citation type="journal article" date="2011" name="Science">
        <title>The ecoresponsive genome of Daphnia pulex.</title>
        <authorList>
            <person name="Colbourne J.K."/>
            <person name="Pfrender M.E."/>
            <person name="Gilbert D."/>
            <person name="Thomas W.K."/>
            <person name="Tucker A."/>
            <person name="Oakley T.H."/>
            <person name="Tokishita S."/>
            <person name="Aerts A."/>
            <person name="Arnold G.J."/>
            <person name="Basu M.K."/>
            <person name="Bauer D.J."/>
            <person name="Caceres C.E."/>
            <person name="Carmel L."/>
            <person name="Casola C."/>
            <person name="Choi J.H."/>
            <person name="Detter J.C."/>
            <person name="Dong Q."/>
            <person name="Dusheyko S."/>
            <person name="Eads B.D."/>
            <person name="Frohlich T."/>
            <person name="Geiler-Samerotte K.A."/>
            <person name="Gerlach D."/>
            <person name="Hatcher P."/>
            <person name="Jogdeo S."/>
            <person name="Krijgsveld J."/>
            <person name="Kriventseva E.V."/>
            <person name="Kultz D."/>
            <person name="Laforsch C."/>
            <person name="Lindquist E."/>
            <person name="Lopez J."/>
            <person name="Manak J.R."/>
            <person name="Muller J."/>
            <person name="Pangilinan J."/>
            <person name="Patwardhan R.P."/>
            <person name="Pitluck S."/>
            <person name="Pritham E.J."/>
            <person name="Rechtsteiner A."/>
            <person name="Rho M."/>
            <person name="Rogozin I.B."/>
            <person name="Sakarya O."/>
            <person name="Salamov A."/>
            <person name="Schaack S."/>
            <person name="Shapiro H."/>
            <person name="Shiga Y."/>
            <person name="Skalitzky C."/>
            <person name="Smith Z."/>
            <person name="Souvorov A."/>
            <person name="Sung W."/>
            <person name="Tang Z."/>
            <person name="Tsuchiya D."/>
            <person name="Tu H."/>
            <person name="Vos H."/>
            <person name="Wang M."/>
            <person name="Wolf Y.I."/>
            <person name="Yamagata H."/>
            <person name="Yamada T."/>
            <person name="Ye Y."/>
            <person name="Shaw J.R."/>
            <person name="Andrews J."/>
            <person name="Crease T.J."/>
            <person name="Tang H."/>
            <person name="Lucas S.M."/>
            <person name="Robertson H.M."/>
            <person name="Bork P."/>
            <person name="Koonin E.V."/>
            <person name="Zdobnov E.M."/>
            <person name="Grigoriev I.V."/>
            <person name="Lynch M."/>
            <person name="Boore J.L."/>
        </authorList>
    </citation>
    <scope>NUCLEOTIDE SEQUENCE [LARGE SCALE GENOMIC DNA]</scope>
</reference>
<dbReference type="EMBL" id="GL732543">
    <property type="protein sequence ID" value="EFX81511.1"/>
    <property type="molecule type" value="Genomic_DNA"/>
</dbReference>
<organism evidence="2 3">
    <name type="scientific">Daphnia pulex</name>
    <name type="common">Water flea</name>
    <dbReference type="NCBI Taxonomy" id="6669"/>
    <lineage>
        <taxon>Eukaryota</taxon>
        <taxon>Metazoa</taxon>
        <taxon>Ecdysozoa</taxon>
        <taxon>Arthropoda</taxon>
        <taxon>Crustacea</taxon>
        <taxon>Branchiopoda</taxon>
        <taxon>Diplostraca</taxon>
        <taxon>Cladocera</taxon>
        <taxon>Anomopoda</taxon>
        <taxon>Daphniidae</taxon>
        <taxon>Daphnia</taxon>
    </lineage>
</organism>
<dbReference type="KEGG" id="dpx:DAPPUDRAFT_242340"/>
<dbReference type="AlphaFoldDB" id="E9GGF0"/>
<evidence type="ECO:0000256" key="1">
    <source>
        <dbReference type="SAM" id="MobiDB-lite"/>
    </source>
</evidence>
<evidence type="ECO:0000313" key="2">
    <source>
        <dbReference type="EMBL" id="EFX81511.1"/>
    </source>
</evidence>
<feature type="compositionally biased region" description="Basic and acidic residues" evidence="1">
    <location>
        <begin position="178"/>
        <end position="190"/>
    </location>
</feature>
<dbReference type="HOGENOM" id="CLU_1108032_0_0_1"/>
<feature type="region of interest" description="Disordered" evidence="1">
    <location>
        <begin position="111"/>
        <end position="251"/>
    </location>
</feature>
<dbReference type="InParanoid" id="E9GGF0"/>
<gene>
    <name evidence="2" type="ORF">DAPPUDRAFT_242340</name>
</gene>